<keyword evidence="1" id="KW-0732">Signal</keyword>
<evidence type="ECO:0000313" key="3">
    <source>
        <dbReference type="Proteomes" id="UP000321907"/>
    </source>
</evidence>
<organism evidence="2 3">
    <name type="scientific">Neolewinella aurantiaca</name>
    <dbReference type="NCBI Taxonomy" id="2602767"/>
    <lineage>
        <taxon>Bacteria</taxon>
        <taxon>Pseudomonadati</taxon>
        <taxon>Bacteroidota</taxon>
        <taxon>Saprospiria</taxon>
        <taxon>Saprospirales</taxon>
        <taxon>Lewinellaceae</taxon>
        <taxon>Neolewinella</taxon>
    </lineage>
</organism>
<name>A0A5C7FRI3_9BACT</name>
<sequence length="302" mass="34785">MKKFLTRLTLLLALPALLLTNALPADFSAEPYLAPSNPFSAPAAAPDFHPPMALPDICETENEVFMPGEKVVYKLYYNWNFVWLAAGEVTFLVHELPDFYHIMVRGRTYESYEWFYKVRDNYESYLDKKTLLPRIHIKDVNEGGYTRYDRTSFDQAAGKAISSRGRTRDDLEDQEIDLDECMHDLISIVYYARNLDYKDMKQGEEIPIKILMDREIHPLSLKYLGPEPKLKVRNGGRYNTQKFSPQLIAGEVFKEGDEMKIYVSDDQNRLPVLIESPVSVGSVKAVLQSYEGLRYPMTAKVE</sequence>
<protein>
    <submittedName>
        <fullName evidence="2">DUF3108 domain-containing protein</fullName>
    </submittedName>
</protein>
<dbReference type="RefSeq" id="WP_147931324.1">
    <property type="nucleotide sequence ID" value="NZ_VOXD01000020.1"/>
</dbReference>
<feature type="signal peptide" evidence="1">
    <location>
        <begin position="1"/>
        <end position="25"/>
    </location>
</feature>
<keyword evidence="3" id="KW-1185">Reference proteome</keyword>
<dbReference type="Proteomes" id="UP000321907">
    <property type="component" value="Unassembled WGS sequence"/>
</dbReference>
<dbReference type="AlphaFoldDB" id="A0A5C7FRI3"/>
<reference evidence="2 3" key="1">
    <citation type="submission" date="2019-08" db="EMBL/GenBank/DDBJ databases">
        <title>Lewinella sp. strain SSH13 Genome sequencing and assembly.</title>
        <authorList>
            <person name="Kim I."/>
        </authorList>
    </citation>
    <scope>NUCLEOTIDE SEQUENCE [LARGE SCALE GENOMIC DNA]</scope>
    <source>
        <strain evidence="2 3">SSH13</strain>
    </source>
</reference>
<feature type="chain" id="PRO_5023113111" evidence="1">
    <location>
        <begin position="26"/>
        <end position="302"/>
    </location>
</feature>
<dbReference type="OrthoDB" id="9808473at2"/>
<dbReference type="InterPro" id="IPR021457">
    <property type="entry name" value="DUF3108"/>
</dbReference>
<gene>
    <name evidence="2" type="ORF">FUA23_13735</name>
</gene>
<comment type="caution">
    <text evidence="2">The sequence shown here is derived from an EMBL/GenBank/DDBJ whole genome shotgun (WGS) entry which is preliminary data.</text>
</comment>
<evidence type="ECO:0000313" key="2">
    <source>
        <dbReference type="EMBL" id="TXF88721.1"/>
    </source>
</evidence>
<proteinExistence type="predicted"/>
<evidence type="ECO:0000256" key="1">
    <source>
        <dbReference type="SAM" id="SignalP"/>
    </source>
</evidence>
<accession>A0A5C7FRI3</accession>
<dbReference type="EMBL" id="VOXD01000020">
    <property type="protein sequence ID" value="TXF88721.1"/>
    <property type="molecule type" value="Genomic_DNA"/>
</dbReference>
<dbReference type="Pfam" id="PF11306">
    <property type="entry name" value="DUF3108"/>
    <property type="match status" value="1"/>
</dbReference>